<dbReference type="SUPFAM" id="SSF51445">
    <property type="entry name" value="(Trans)glycosidases"/>
    <property type="match status" value="1"/>
</dbReference>
<dbReference type="Pfam" id="PF02836">
    <property type="entry name" value="Glyco_hydro_2_C"/>
    <property type="match status" value="1"/>
</dbReference>
<keyword evidence="3" id="KW-0326">Glycosidase</keyword>
<dbReference type="GO" id="GO:0004553">
    <property type="term" value="F:hydrolase activity, hydrolyzing O-glycosyl compounds"/>
    <property type="evidence" value="ECO:0007669"/>
    <property type="project" value="InterPro"/>
</dbReference>
<organism evidence="7 8">
    <name type="scientific">Niallia alba</name>
    <dbReference type="NCBI Taxonomy" id="2729105"/>
    <lineage>
        <taxon>Bacteria</taxon>
        <taxon>Bacillati</taxon>
        <taxon>Bacillota</taxon>
        <taxon>Bacilli</taxon>
        <taxon>Bacillales</taxon>
        <taxon>Bacillaceae</taxon>
        <taxon>Niallia</taxon>
    </lineage>
</organism>
<evidence type="ECO:0000256" key="3">
    <source>
        <dbReference type="ARBA" id="ARBA00023295"/>
    </source>
</evidence>
<feature type="domain" description="Glycosyl hydrolases family 2 sugar binding" evidence="6">
    <location>
        <begin position="31"/>
        <end position="202"/>
    </location>
</feature>
<evidence type="ECO:0000256" key="2">
    <source>
        <dbReference type="ARBA" id="ARBA00022801"/>
    </source>
</evidence>
<dbReference type="SUPFAM" id="SSF49303">
    <property type="entry name" value="beta-Galactosidase/glucuronidase domain"/>
    <property type="match status" value="1"/>
</dbReference>
<accession>A0A7Y0PQC0</accession>
<dbReference type="SUPFAM" id="SSF49785">
    <property type="entry name" value="Galactose-binding domain-like"/>
    <property type="match status" value="1"/>
</dbReference>
<dbReference type="Gene3D" id="2.60.40.10">
    <property type="entry name" value="Immunoglobulins"/>
    <property type="match status" value="1"/>
</dbReference>
<keyword evidence="2 7" id="KW-0378">Hydrolase</keyword>
<dbReference type="InterPro" id="IPR051913">
    <property type="entry name" value="GH2_Domain-Containing"/>
</dbReference>
<dbReference type="Gene3D" id="2.60.120.260">
    <property type="entry name" value="Galactose-binding domain-like"/>
    <property type="match status" value="1"/>
</dbReference>
<dbReference type="InterPro" id="IPR006102">
    <property type="entry name" value="Ig-like_GH2"/>
</dbReference>
<reference evidence="7 8" key="1">
    <citation type="submission" date="2020-04" db="EMBL/GenBank/DDBJ databases">
        <title>Bacillus sp. UniB3 isolated from commercial digestive syrup.</title>
        <authorList>
            <person name="Thorat V."/>
            <person name="Kirdat K."/>
            <person name="Tiwarekar B."/>
            <person name="Yadav A."/>
        </authorList>
    </citation>
    <scope>NUCLEOTIDE SEQUENCE [LARGE SCALE GENOMIC DNA]</scope>
    <source>
        <strain evidence="7 8">UniB3</strain>
    </source>
</reference>
<dbReference type="InterPro" id="IPR008979">
    <property type="entry name" value="Galactose-bd-like_sf"/>
</dbReference>
<name>A0A7Y0PQC0_9BACI</name>
<sequence>MLLKEIDGKTIAFQNKIPYPSFEPQNRLVLSLAGLWKKKRFEADHDWSLSYRDAKWIQKTEEEAQGITKSGFDDQKWENHSLPLPENKLTGKEEKGGAETYENGVWYRKTFEIDADWEGKSITLKCLAVSYVSDFWINGKYVGYHEGGYTPFAFDVTAFIKSGVNTITIRVDNPPWTTRVDTVPAQNNDFFNYTGVIHDLYLEATEGVHVARADIVPKNLQGDVEISVTLENRLKQEVEVILKGELFDTDYRTESWLTSPSAESICNQSVVVSGLEETKVVLEEKGTKIITYHVNIENPKLWSIREPNLYVLTVELSSNQKKIDRFATQFGIRTLEAKNANILLNDHPVFLAGVARHEEWPDYGRTASWNRIKDDLLKIADLQVNLIRTAHYPNHIYTFLLLDRIGLPSMSEIPLWQFETSHYQAQETRKISYQMWREMVFSNYNRPSIMLWSTQNESSDVLYRKAYNEKLVKELKETYNDGRLITQSAAADQPGYEDASMEPLDVAGWTMYFGIFHGSTPYEGTRNFIEQAHAKWPDKPIINTEYGIWSNADDSFLEKQVEIYKDVQYALLEKATVYPQGLLNQDGYMAGIDYWTAFDWYVNHNNFYQTMGMYRMDRQTTKPLYEEFVRDHTRLTEKTNGIGIKGSSVKPIALKGISDEEEKGSVIWTLQQPVDLSENHYLVIRVLDKENEDGFDIEIRNEEGKRSSYRTYGVKVNQMFDVYIPLWIMEQSVISQATSIKCSFEKNRSLEIFEMYKL</sequence>
<dbReference type="InterPro" id="IPR017853">
    <property type="entry name" value="GH"/>
</dbReference>
<dbReference type="InterPro" id="IPR006103">
    <property type="entry name" value="Glyco_hydro_2_cat"/>
</dbReference>
<dbReference type="AlphaFoldDB" id="A0A7Y0PQC0"/>
<dbReference type="InterPro" id="IPR006101">
    <property type="entry name" value="Glyco_hydro_2"/>
</dbReference>
<evidence type="ECO:0000259" key="5">
    <source>
        <dbReference type="Pfam" id="PF02836"/>
    </source>
</evidence>
<proteinExistence type="inferred from homology"/>
<dbReference type="Gene3D" id="3.20.20.80">
    <property type="entry name" value="Glycosidases"/>
    <property type="match status" value="1"/>
</dbReference>
<comment type="similarity">
    <text evidence="1">Belongs to the glycosyl hydrolase 2 family.</text>
</comment>
<protein>
    <submittedName>
        <fullName evidence="7">Glycoside hydrolase family 2</fullName>
    </submittedName>
</protein>
<dbReference type="Pfam" id="PF02837">
    <property type="entry name" value="Glyco_hydro_2_N"/>
    <property type="match status" value="1"/>
</dbReference>
<keyword evidence="8" id="KW-1185">Reference proteome</keyword>
<dbReference type="InterPro" id="IPR036156">
    <property type="entry name" value="Beta-gal/glucu_dom_sf"/>
</dbReference>
<dbReference type="EMBL" id="JABBPK010000001">
    <property type="protein sequence ID" value="NMO79384.1"/>
    <property type="molecule type" value="Genomic_DNA"/>
</dbReference>
<gene>
    <name evidence="7" type="ORF">HHU08_20770</name>
</gene>
<evidence type="ECO:0000259" key="4">
    <source>
        <dbReference type="Pfam" id="PF00703"/>
    </source>
</evidence>
<dbReference type="PANTHER" id="PTHR42732:SF1">
    <property type="entry name" value="BETA-MANNOSIDASE"/>
    <property type="match status" value="1"/>
</dbReference>
<dbReference type="Pfam" id="PF00703">
    <property type="entry name" value="Glyco_hydro_2"/>
    <property type="match status" value="1"/>
</dbReference>
<dbReference type="InterPro" id="IPR013783">
    <property type="entry name" value="Ig-like_fold"/>
</dbReference>
<feature type="domain" description="Glycoside hydrolase family 2 catalytic" evidence="5">
    <location>
        <begin position="337"/>
        <end position="622"/>
    </location>
</feature>
<dbReference type="PRINTS" id="PR00132">
    <property type="entry name" value="GLHYDRLASE2"/>
</dbReference>
<evidence type="ECO:0000313" key="8">
    <source>
        <dbReference type="Proteomes" id="UP000588491"/>
    </source>
</evidence>
<evidence type="ECO:0000259" key="6">
    <source>
        <dbReference type="Pfam" id="PF02837"/>
    </source>
</evidence>
<comment type="caution">
    <text evidence="7">The sequence shown here is derived from an EMBL/GenBank/DDBJ whole genome shotgun (WGS) entry which is preliminary data.</text>
</comment>
<dbReference type="InterPro" id="IPR006104">
    <property type="entry name" value="Glyco_hydro_2_N"/>
</dbReference>
<dbReference type="Proteomes" id="UP000588491">
    <property type="component" value="Unassembled WGS sequence"/>
</dbReference>
<evidence type="ECO:0000313" key="7">
    <source>
        <dbReference type="EMBL" id="NMO79384.1"/>
    </source>
</evidence>
<evidence type="ECO:0000256" key="1">
    <source>
        <dbReference type="ARBA" id="ARBA00007401"/>
    </source>
</evidence>
<dbReference type="PANTHER" id="PTHR42732">
    <property type="entry name" value="BETA-GALACTOSIDASE"/>
    <property type="match status" value="1"/>
</dbReference>
<feature type="domain" description="Glycoside hydrolase family 2 immunoglobulin-like beta-sandwich" evidence="4">
    <location>
        <begin position="208"/>
        <end position="333"/>
    </location>
</feature>
<dbReference type="GO" id="GO:0005975">
    <property type="term" value="P:carbohydrate metabolic process"/>
    <property type="evidence" value="ECO:0007669"/>
    <property type="project" value="InterPro"/>
</dbReference>